<organismHost>
    <name type="scientific">Crocodylus porosus</name>
    <name type="common">Saltwater crocodile</name>
    <name type="synonym">Estuarine crocodile</name>
    <dbReference type="NCBI Taxonomy" id="8502"/>
</organismHost>
<dbReference type="EMBL" id="DQ356948">
    <property type="protein sequence ID" value="ABJ09025.1"/>
    <property type="molecule type" value="Genomic_DNA"/>
</dbReference>
<gene>
    <name evidence="2" type="ORF">CRV134</name>
</gene>
<organismHost>
    <name type="scientific">Crocodylus niloticus</name>
    <name type="common">Nile crocodile</name>
    <name type="synonym">African crocodile</name>
    <dbReference type="NCBI Taxonomy" id="8501"/>
</organismHost>
<protein>
    <submittedName>
        <fullName evidence="2">Uncharacterized protein</fullName>
    </submittedName>
</protein>
<evidence type="ECO:0000256" key="1">
    <source>
        <dbReference type="SAM" id="MobiDB-lite"/>
    </source>
</evidence>
<proteinExistence type="predicted"/>
<dbReference type="RefSeq" id="YP_784324.1">
    <property type="nucleotide sequence ID" value="NC_008030.1"/>
</dbReference>
<dbReference type="Proteomes" id="UP000011300">
    <property type="component" value="Segment"/>
</dbReference>
<feature type="region of interest" description="Disordered" evidence="1">
    <location>
        <begin position="1"/>
        <end position="25"/>
    </location>
</feature>
<keyword evidence="3" id="KW-1185">Reference proteome</keyword>
<sequence length="127" mass="13218">MTLGLDAPASSRRAGAFASSERDGSDAAIAEQVSRIAVGIVPIVFSLFSSLWQDVVAAVEETESAAGRSAEPPRLDARAEAASARAAGHVDRLFRFLVGEVATCHASLRRRAGTRAAAPTPSRETAI</sequence>
<organism evidence="2 3">
    <name type="scientific">Nile crocodilepox virus (isolate Crocodylus niloticus/Zimbabwe/Ume/2001)</name>
    <name type="common">CRV</name>
    <dbReference type="NCBI Taxonomy" id="1289473"/>
    <lineage>
        <taxon>Viruses</taxon>
        <taxon>Varidnaviria</taxon>
        <taxon>Bamfordvirae</taxon>
        <taxon>Nucleocytoviricota</taxon>
        <taxon>Pokkesviricetes</taxon>
        <taxon>Chitovirales</taxon>
        <taxon>Poxviridae</taxon>
        <taxon>Chordopoxvirinae</taxon>
        <taxon>Crocodylidpoxvirus</taxon>
        <taxon>Crocodylidpoxvirus nilecrocodilepox</taxon>
        <taxon>Nile crocodilepox virus</taxon>
    </lineage>
</organism>
<accession>Q070B7</accession>
<dbReference type="GeneID" id="4363445"/>
<evidence type="ECO:0000313" key="3">
    <source>
        <dbReference type="Proteomes" id="UP000011300"/>
    </source>
</evidence>
<evidence type="ECO:0000313" key="2">
    <source>
        <dbReference type="EMBL" id="ABJ09025.1"/>
    </source>
</evidence>
<feature type="compositionally biased region" description="Low complexity" evidence="1">
    <location>
        <begin position="7"/>
        <end position="19"/>
    </location>
</feature>
<name>Q070B7_CPRVZ</name>
<reference evidence="2 3" key="1">
    <citation type="journal article" date="2006" name="J. Virol.">
        <title>Genome of crocodilepox virus.</title>
        <authorList>
            <person name="Afonso C.L."/>
            <person name="Tulman E.R."/>
            <person name="Delhon G."/>
            <person name="Lu Z."/>
            <person name="Viljoen G.J."/>
            <person name="Wallace D.B."/>
            <person name="Kutish G.F."/>
            <person name="Rock D.L."/>
        </authorList>
    </citation>
    <scope>NUCLEOTIDE SEQUENCE [LARGE SCALE GENOMIC DNA]</scope>
    <source>
        <strain evidence="3">Isolate Crocodylus niloticus/Zimbabwe/Ume/2001</strain>
    </source>
</reference>
<dbReference type="KEGG" id="vg:4363445"/>
<organismHost>
    <name type="scientific">Crocodylus johnstoni</name>
    <name type="common">Australian freshwater crocodile</name>
    <dbReference type="NCBI Taxonomy" id="184234"/>
</organismHost>